<evidence type="ECO:0000259" key="1">
    <source>
        <dbReference type="Pfam" id="PF13649"/>
    </source>
</evidence>
<gene>
    <name evidence="2" type="ORF">DL796_08630</name>
</gene>
<dbReference type="SUPFAM" id="SSF53335">
    <property type="entry name" value="S-adenosyl-L-methionine-dependent methyltransferases"/>
    <property type="match status" value="1"/>
</dbReference>
<keyword evidence="2" id="KW-0808">Transferase</keyword>
<keyword evidence="2" id="KW-0489">Methyltransferase</keyword>
<dbReference type="Proteomes" id="UP000247689">
    <property type="component" value="Unassembled WGS sequence"/>
</dbReference>
<evidence type="ECO:0000313" key="3">
    <source>
        <dbReference type="Proteomes" id="UP000247689"/>
    </source>
</evidence>
<dbReference type="CDD" id="cd02440">
    <property type="entry name" value="AdoMet_MTases"/>
    <property type="match status" value="1"/>
</dbReference>
<proteinExistence type="predicted"/>
<feature type="domain" description="Methyltransferase" evidence="1">
    <location>
        <begin position="67"/>
        <end position="140"/>
    </location>
</feature>
<dbReference type="AlphaFoldDB" id="A0A318D2U6"/>
<reference evidence="2 3" key="1">
    <citation type="submission" date="2018-05" db="EMBL/GenBank/DDBJ databases">
        <title>Kangiella spongicola genome sequence.</title>
        <authorList>
            <person name="Maclea K.S."/>
            <person name="Goen A.E."/>
            <person name="Kelley C."/>
            <person name="Underriner A."/>
            <person name="Silverwood T."/>
            <person name="Trachtenberg A.M."/>
        </authorList>
    </citation>
    <scope>NUCLEOTIDE SEQUENCE [LARGE SCALE GENOMIC DNA]</scope>
    <source>
        <strain evidence="2 3">ATCC BAA-2076</strain>
    </source>
</reference>
<protein>
    <submittedName>
        <fullName evidence="2">SAM-dependent methyltransferase</fullName>
    </submittedName>
</protein>
<dbReference type="Pfam" id="PF13649">
    <property type="entry name" value="Methyltransf_25"/>
    <property type="match status" value="1"/>
</dbReference>
<dbReference type="RefSeq" id="WP_110201283.1">
    <property type="nucleotide sequence ID" value="NZ_QICH01000002.1"/>
</dbReference>
<dbReference type="InterPro" id="IPR041698">
    <property type="entry name" value="Methyltransf_25"/>
</dbReference>
<dbReference type="Gene3D" id="3.40.50.150">
    <property type="entry name" value="Vaccinia Virus protein VP39"/>
    <property type="match status" value="1"/>
</dbReference>
<dbReference type="GO" id="GO:0032259">
    <property type="term" value="P:methylation"/>
    <property type="evidence" value="ECO:0007669"/>
    <property type="project" value="UniProtKB-KW"/>
</dbReference>
<dbReference type="InterPro" id="IPR019410">
    <property type="entry name" value="Methyltransf_16"/>
</dbReference>
<keyword evidence="3" id="KW-1185">Reference proteome</keyword>
<evidence type="ECO:0000313" key="2">
    <source>
        <dbReference type="EMBL" id="PXF63480.1"/>
    </source>
</evidence>
<accession>A0A318D2U6</accession>
<dbReference type="InterPro" id="IPR029063">
    <property type="entry name" value="SAM-dependent_MTases_sf"/>
</dbReference>
<comment type="caution">
    <text evidence="2">The sequence shown here is derived from an EMBL/GenBank/DDBJ whole genome shotgun (WGS) entry which is preliminary data.</text>
</comment>
<sequence length="215" mass="24712">MPLLQELPDKNIFQAYGILLLQNNHRFVRKLKKHYTPSIHGHKTWNSSYLLMDYFLHNETLGFEQNVLELGCGWGPASIFCAQHASAKVTGVDRDNEVFPFLEVQAALNEVEVTTKQASFEKLTKKQLANFNIIIGADVCFWDKLSKIHYNLVNRAFKAGVREIVIADPGREPFYALSEQCLSKYPDCELLDWYASEPEYFEGEILHIRNPDISD</sequence>
<dbReference type="EMBL" id="QICH01000002">
    <property type="protein sequence ID" value="PXF63480.1"/>
    <property type="molecule type" value="Genomic_DNA"/>
</dbReference>
<dbReference type="OrthoDB" id="264333at2"/>
<dbReference type="GO" id="GO:0008168">
    <property type="term" value="F:methyltransferase activity"/>
    <property type="evidence" value="ECO:0007669"/>
    <property type="project" value="UniProtKB-KW"/>
</dbReference>
<name>A0A318D2U6_9GAMM</name>
<organism evidence="2 3">
    <name type="scientific">Kangiella spongicola</name>
    <dbReference type="NCBI Taxonomy" id="796379"/>
    <lineage>
        <taxon>Bacteria</taxon>
        <taxon>Pseudomonadati</taxon>
        <taxon>Pseudomonadota</taxon>
        <taxon>Gammaproteobacteria</taxon>
        <taxon>Kangiellales</taxon>
        <taxon>Kangiellaceae</taxon>
        <taxon>Kangiella</taxon>
    </lineage>
</organism>
<dbReference type="PANTHER" id="PTHR14614">
    <property type="entry name" value="HEPATOCELLULAR CARCINOMA-ASSOCIATED ANTIGEN"/>
    <property type="match status" value="1"/>
</dbReference>